<dbReference type="EMBL" id="CP102382">
    <property type="protein sequence ID" value="UUV21762.1"/>
    <property type="molecule type" value="Genomic_DNA"/>
</dbReference>
<organism evidence="2 3">
    <name type="scientific">Paenimyroides aestuarii</name>
    <dbReference type="NCBI Taxonomy" id="2968490"/>
    <lineage>
        <taxon>Bacteria</taxon>
        <taxon>Pseudomonadati</taxon>
        <taxon>Bacteroidota</taxon>
        <taxon>Flavobacteriia</taxon>
        <taxon>Flavobacteriales</taxon>
        <taxon>Flavobacteriaceae</taxon>
        <taxon>Paenimyroides</taxon>
    </lineage>
</organism>
<dbReference type="RefSeq" id="WP_257499682.1">
    <property type="nucleotide sequence ID" value="NZ_CP102382.1"/>
</dbReference>
<dbReference type="Gene3D" id="2.180.10.10">
    <property type="entry name" value="RHS repeat-associated core"/>
    <property type="match status" value="1"/>
</dbReference>
<feature type="chain" id="PRO_5045661434" description="YD repeat-containing protein" evidence="1">
    <location>
        <begin position="19"/>
        <end position="581"/>
    </location>
</feature>
<keyword evidence="3" id="KW-1185">Reference proteome</keyword>
<name>A0ABY5NTN6_9FLAO</name>
<feature type="signal peptide" evidence="1">
    <location>
        <begin position="1"/>
        <end position="18"/>
    </location>
</feature>
<gene>
    <name evidence="2" type="ORF">NPX36_01540</name>
</gene>
<sequence length="581" mass="65380">MKTTILLLLIFFNINLSAQTIDWKNAPLNPAAVFYTTNHFNVNGPIKEFSAKSNGGEIFYLHFNESGKLVEKITSQAAGTSKIQFTYQYDAKGKLISETTAFLDSKGAKTYESTTSITVNDKGLVTKKGSMICSYDNNDRLISVINKDKSGKVIYQQEFVYNSLGQVISEKITDPHAATGVMETEEFKFTYTKNNRGGWDVVMHIYKEGKLATKGSIPLITSSFVRQKREQISNNPKKFSFDEAGLEAFDPNIVSVMVDQYNNLRGQFVIRLKQDFYPVNITYYNNILSVAKPKKPMESNTVQTTSTINTTELISQTTETRLYNGKYTQQTALTAINKYIDNLKKLGTYSFVGGATKTYQIDGIWTQKISEQDKGTLNIRYIIGDNHLTIELISAILNKNGKAIMLYPQSSDETIRKLYNNQVGMFVNGLFSYLGINDNTSTTTKTSTVNNNITVQNNTKSANSTVNNVDPYSGLSAEAGAYMAAYRMNLNGLKSYLENQLKSWEQKGYAADQIIQSYTAIFKEVYTKSPDAAFELLMKLPQRVALTKLLPNLTDEQRDFVRKKSKERLQKYSGSYRSKTN</sequence>
<proteinExistence type="predicted"/>
<dbReference type="Proteomes" id="UP001317001">
    <property type="component" value="Chromosome"/>
</dbReference>
<evidence type="ECO:0000256" key="1">
    <source>
        <dbReference type="SAM" id="SignalP"/>
    </source>
</evidence>
<evidence type="ECO:0000313" key="2">
    <source>
        <dbReference type="EMBL" id="UUV21762.1"/>
    </source>
</evidence>
<protein>
    <recommendedName>
        <fullName evidence="4">YD repeat-containing protein</fullName>
    </recommendedName>
</protein>
<accession>A0ABY5NTN6</accession>
<evidence type="ECO:0000313" key="3">
    <source>
        <dbReference type="Proteomes" id="UP001317001"/>
    </source>
</evidence>
<evidence type="ECO:0008006" key="4">
    <source>
        <dbReference type="Google" id="ProtNLM"/>
    </source>
</evidence>
<reference evidence="2 3" key="1">
    <citation type="submission" date="2022-08" db="EMBL/GenBank/DDBJ databases">
        <title>Myroides zhujiangensis sp. nov., a novel bacterium isolated from sediment in the Pearl River Estuary.</title>
        <authorList>
            <person name="Cui L."/>
        </authorList>
    </citation>
    <scope>NUCLEOTIDE SEQUENCE [LARGE SCALE GENOMIC DNA]</scope>
    <source>
        <strain evidence="2 3">SCSIO 72103</strain>
    </source>
</reference>
<keyword evidence="1" id="KW-0732">Signal</keyword>